<dbReference type="PANTHER" id="PTHR43744">
    <property type="entry name" value="ABC TRANSPORTER PERMEASE PROTEIN MG189-RELATED-RELATED"/>
    <property type="match status" value="1"/>
</dbReference>
<feature type="transmembrane region" description="Helical" evidence="7">
    <location>
        <begin position="186"/>
        <end position="207"/>
    </location>
</feature>
<feature type="domain" description="ABC transmembrane type-1" evidence="8">
    <location>
        <begin position="70"/>
        <end position="261"/>
    </location>
</feature>
<comment type="similarity">
    <text evidence="7">Belongs to the binding-protein-dependent transport system permease family.</text>
</comment>
<evidence type="ECO:0000256" key="6">
    <source>
        <dbReference type="ARBA" id="ARBA00023136"/>
    </source>
</evidence>
<proteinExistence type="inferred from homology"/>
<dbReference type="GO" id="GO:0005886">
    <property type="term" value="C:plasma membrane"/>
    <property type="evidence" value="ECO:0007669"/>
    <property type="project" value="UniProtKB-SubCell"/>
</dbReference>
<evidence type="ECO:0000259" key="8">
    <source>
        <dbReference type="PROSITE" id="PS50928"/>
    </source>
</evidence>
<dbReference type="CDD" id="cd06261">
    <property type="entry name" value="TM_PBP2"/>
    <property type="match status" value="1"/>
</dbReference>
<comment type="subcellular location">
    <subcellularLocation>
        <location evidence="1 7">Cell membrane</location>
        <topology evidence="1 7">Multi-pass membrane protein</topology>
    </subcellularLocation>
</comment>
<protein>
    <submittedName>
        <fullName evidence="9">Carbohydrate ABC transporter permease</fullName>
    </submittedName>
</protein>
<keyword evidence="3" id="KW-1003">Cell membrane</keyword>
<dbReference type="Pfam" id="PF00528">
    <property type="entry name" value="BPD_transp_1"/>
    <property type="match status" value="1"/>
</dbReference>
<keyword evidence="5 7" id="KW-1133">Transmembrane helix</keyword>
<dbReference type="RefSeq" id="WP_310890379.1">
    <property type="nucleotide sequence ID" value="NZ_BAAAGR010000001.1"/>
</dbReference>
<feature type="transmembrane region" description="Helical" evidence="7">
    <location>
        <begin position="12"/>
        <end position="34"/>
    </location>
</feature>
<dbReference type="InterPro" id="IPR000515">
    <property type="entry name" value="MetI-like"/>
</dbReference>
<dbReference type="Gene3D" id="1.10.3720.10">
    <property type="entry name" value="MetI-like"/>
    <property type="match status" value="1"/>
</dbReference>
<feature type="transmembrane region" description="Helical" evidence="7">
    <location>
        <begin position="107"/>
        <end position="128"/>
    </location>
</feature>
<dbReference type="PANTHER" id="PTHR43744:SF3">
    <property type="entry name" value="LACTOSE TRANSPORT SYSTEM PERMEASE PROTEIN LACG"/>
    <property type="match status" value="1"/>
</dbReference>
<dbReference type="AlphaFoldDB" id="A0AAJ2HH46"/>
<dbReference type="InterPro" id="IPR035906">
    <property type="entry name" value="MetI-like_sf"/>
</dbReference>
<evidence type="ECO:0000313" key="10">
    <source>
        <dbReference type="Proteomes" id="UP001183582"/>
    </source>
</evidence>
<name>A0AAJ2HH46_9MICO</name>
<dbReference type="PROSITE" id="PS50928">
    <property type="entry name" value="ABC_TM1"/>
    <property type="match status" value="1"/>
</dbReference>
<evidence type="ECO:0000256" key="4">
    <source>
        <dbReference type="ARBA" id="ARBA00022692"/>
    </source>
</evidence>
<feature type="transmembrane region" description="Helical" evidence="7">
    <location>
        <begin position="240"/>
        <end position="261"/>
    </location>
</feature>
<keyword evidence="2 7" id="KW-0813">Transport</keyword>
<comment type="caution">
    <text evidence="9">The sequence shown here is derived from an EMBL/GenBank/DDBJ whole genome shotgun (WGS) entry which is preliminary data.</text>
</comment>
<evidence type="ECO:0000256" key="3">
    <source>
        <dbReference type="ARBA" id="ARBA00022475"/>
    </source>
</evidence>
<evidence type="ECO:0000256" key="2">
    <source>
        <dbReference type="ARBA" id="ARBA00022448"/>
    </source>
</evidence>
<dbReference type="EMBL" id="JAHWXH010000001">
    <property type="protein sequence ID" value="MDS0244294.1"/>
    <property type="molecule type" value="Genomic_DNA"/>
</dbReference>
<accession>A0AAJ2HH46</accession>
<organism evidence="9 10">
    <name type="scientific">Microbacterium aurantiacum</name>
    <dbReference type="NCBI Taxonomy" id="162393"/>
    <lineage>
        <taxon>Bacteria</taxon>
        <taxon>Bacillati</taxon>
        <taxon>Actinomycetota</taxon>
        <taxon>Actinomycetes</taxon>
        <taxon>Micrococcales</taxon>
        <taxon>Microbacteriaceae</taxon>
        <taxon>Microbacterium</taxon>
    </lineage>
</organism>
<evidence type="ECO:0000313" key="9">
    <source>
        <dbReference type="EMBL" id="MDS0244294.1"/>
    </source>
</evidence>
<sequence length="275" mass="29203">MFRYTPLTLAREAGILVVALVMMLPFYLLINVALKSDVEAVSTPAIVPAGAPSLDSFAVALTEGSLLAGLLGSVIVTVSTVLLLIIIGSITAYVIARRVGKLSSIAYVFVLVGIILPIQMGMVPLYVAMRSLGLLGTLAGMVVLNVGLSLPLAIFLYVGFARSVPREYEEAAEVDGAGRLQTFVRIVFPLLAPATGTVAILAGMNVWNDFQLALIYLSGSDATTLPLSIYSFVGADVTRWNVIFAGLIVAIIPMLVFYLFAQRRFIQGFAGGIKS</sequence>
<dbReference type="Proteomes" id="UP001183582">
    <property type="component" value="Unassembled WGS sequence"/>
</dbReference>
<dbReference type="GeneID" id="301456873"/>
<keyword evidence="4 7" id="KW-0812">Transmembrane</keyword>
<reference evidence="9 10" key="1">
    <citation type="submission" date="2021-06" db="EMBL/GenBank/DDBJ databases">
        <title>Genome-based taxonomic framework of Microbacterium strains isolated from marine environment, the description of four new species and reclassification of four preexisting species.</title>
        <authorList>
            <person name="Lee S.D."/>
            <person name="Kim S.-M."/>
            <person name="Byeon Y.-S."/>
            <person name="Yang H.L."/>
            <person name="Kim I.S."/>
        </authorList>
    </citation>
    <scope>NUCLEOTIDE SEQUENCE [LARGE SCALE GENOMIC DNA]</scope>
    <source>
        <strain evidence="9 10">KACC 20514</strain>
    </source>
</reference>
<dbReference type="GO" id="GO:0055085">
    <property type="term" value="P:transmembrane transport"/>
    <property type="evidence" value="ECO:0007669"/>
    <property type="project" value="InterPro"/>
</dbReference>
<dbReference type="SUPFAM" id="SSF161098">
    <property type="entry name" value="MetI-like"/>
    <property type="match status" value="1"/>
</dbReference>
<evidence type="ECO:0000256" key="7">
    <source>
        <dbReference type="RuleBase" id="RU363032"/>
    </source>
</evidence>
<gene>
    <name evidence="9" type="ORF">KZC50_01565</name>
</gene>
<feature type="transmembrane region" description="Helical" evidence="7">
    <location>
        <begin position="66"/>
        <end position="95"/>
    </location>
</feature>
<keyword evidence="6 7" id="KW-0472">Membrane</keyword>
<evidence type="ECO:0000256" key="5">
    <source>
        <dbReference type="ARBA" id="ARBA00022989"/>
    </source>
</evidence>
<evidence type="ECO:0000256" key="1">
    <source>
        <dbReference type="ARBA" id="ARBA00004651"/>
    </source>
</evidence>
<feature type="transmembrane region" description="Helical" evidence="7">
    <location>
        <begin position="134"/>
        <end position="158"/>
    </location>
</feature>